<protein>
    <submittedName>
        <fullName evidence="1">Uncharacterized protein</fullName>
    </submittedName>
</protein>
<reference evidence="1" key="1">
    <citation type="submission" date="2020-03" db="EMBL/GenBank/DDBJ databases">
        <title>The deep terrestrial virosphere.</title>
        <authorList>
            <person name="Holmfeldt K."/>
            <person name="Nilsson E."/>
            <person name="Simone D."/>
            <person name="Lopez-Fernandez M."/>
            <person name="Wu X."/>
            <person name="de Brujin I."/>
            <person name="Lundin D."/>
            <person name="Andersson A."/>
            <person name="Bertilsson S."/>
            <person name="Dopson M."/>
        </authorList>
    </citation>
    <scope>NUCLEOTIDE SEQUENCE</scope>
    <source>
        <strain evidence="1">MM415B04908</strain>
    </source>
</reference>
<name>A0A6M3LRN9_9ZZZZ</name>
<gene>
    <name evidence="1" type="ORF">MM415B04908_0002</name>
</gene>
<proteinExistence type="predicted"/>
<accession>A0A6M3LRN9</accession>
<sequence length="66" mass="7863">MDRQKQILKSDARLKLFEGDRVRQHKPITNYEVDGEKVIIPHDEFTRVGHNDFAQLFEHICKRLSD</sequence>
<organism evidence="1">
    <name type="scientific">viral metagenome</name>
    <dbReference type="NCBI Taxonomy" id="1070528"/>
    <lineage>
        <taxon>unclassified sequences</taxon>
        <taxon>metagenomes</taxon>
        <taxon>organismal metagenomes</taxon>
    </lineage>
</organism>
<dbReference type="EMBL" id="MT143376">
    <property type="protein sequence ID" value="QJA96164.1"/>
    <property type="molecule type" value="Genomic_DNA"/>
</dbReference>
<evidence type="ECO:0000313" key="1">
    <source>
        <dbReference type="EMBL" id="QJA96164.1"/>
    </source>
</evidence>
<dbReference type="AlphaFoldDB" id="A0A6M3LRN9"/>